<evidence type="ECO:0000256" key="4">
    <source>
        <dbReference type="ARBA" id="ARBA00022741"/>
    </source>
</evidence>
<dbReference type="InterPro" id="IPR024604">
    <property type="entry name" value="GSG2_C"/>
</dbReference>
<name>A0AAD5Y499_9FUNG</name>
<evidence type="ECO:0000256" key="8">
    <source>
        <dbReference type="ARBA" id="ARBA00048679"/>
    </source>
</evidence>
<evidence type="ECO:0000256" key="3">
    <source>
        <dbReference type="ARBA" id="ARBA00022679"/>
    </source>
</evidence>
<keyword evidence="3" id="KW-0808">Transferase</keyword>
<keyword evidence="5 10" id="KW-0418">Kinase</keyword>
<evidence type="ECO:0000313" key="10">
    <source>
        <dbReference type="EMBL" id="KAJ3228384.1"/>
    </source>
</evidence>
<dbReference type="EC" id="2.7.11.1" evidence="1"/>
<comment type="caution">
    <text evidence="10">The sequence shown here is derived from an EMBL/GenBank/DDBJ whole genome shotgun (WGS) entry which is preliminary data.</text>
</comment>
<accession>A0AAD5Y499</accession>
<dbReference type="GO" id="GO:0000278">
    <property type="term" value="P:mitotic cell cycle"/>
    <property type="evidence" value="ECO:0007669"/>
    <property type="project" value="TreeGrafter"/>
</dbReference>
<dbReference type="EMBL" id="JADGJW010000002">
    <property type="protein sequence ID" value="KAJ3228384.1"/>
    <property type="molecule type" value="Genomic_DNA"/>
</dbReference>
<protein>
    <recommendedName>
        <fullName evidence="1">non-specific serine/threonine protein kinase</fullName>
        <ecNumber evidence="1">2.7.11.1</ecNumber>
    </recommendedName>
</protein>
<dbReference type="Proteomes" id="UP001211065">
    <property type="component" value="Unassembled WGS sequence"/>
</dbReference>
<dbReference type="SMART" id="SM01331">
    <property type="entry name" value="DUF3635"/>
    <property type="match status" value="1"/>
</dbReference>
<evidence type="ECO:0000256" key="2">
    <source>
        <dbReference type="ARBA" id="ARBA00022527"/>
    </source>
</evidence>
<keyword evidence="6" id="KW-0067">ATP-binding</keyword>
<dbReference type="Gene3D" id="3.30.200.20">
    <property type="entry name" value="Phosphorylase Kinase, domain 1"/>
    <property type="match status" value="1"/>
</dbReference>
<dbReference type="GO" id="GO:0072354">
    <property type="term" value="F:histone H3T3 kinase activity"/>
    <property type="evidence" value="ECO:0007669"/>
    <property type="project" value="TreeGrafter"/>
</dbReference>
<dbReference type="SUPFAM" id="SSF52540">
    <property type="entry name" value="P-loop containing nucleoside triphosphate hydrolases"/>
    <property type="match status" value="1"/>
</dbReference>
<keyword evidence="4" id="KW-0547">Nucleotide-binding</keyword>
<dbReference type="SUPFAM" id="SSF56112">
    <property type="entry name" value="Protein kinase-like (PK-like)"/>
    <property type="match status" value="1"/>
</dbReference>
<evidence type="ECO:0000256" key="6">
    <source>
        <dbReference type="ARBA" id="ARBA00022840"/>
    </source>
</evidence>
<organism evidence="10 11">
    <name type="scientific">Clydaea vesicula</name>
    <dbReference type="NCBI Taxonomy" id="447962"/>
    <lineage>
        <taxon>Eukaryota</taxon>
        <taxon>Fungi</taxon>
        <taxon>Fungi incertae sedis</taxon>
        <taxon>Chytridiomycota</taxon>
        <taxon>Chytridiomycota incertae sedis</taxon>
        <taxon>Chytridiomycetes</taxon>
        <taxon>Lobulomycetales</taxon>
        <taxon>Lobulomycetaceae</taxon>
        <taxon>Clydaea</taxon>
    </lineage>
</organism>
<dbReference type="Gene3D" id="1.10.510.10">
    <property type="entry name" value="Transferase(Phosphotransferase) domain 1"/>
    <property type="match status" value="1"/>
</dbReference>
<dbReference type="AlphaFoldDB" id="A0AAD5Y499"/>
<comment type="catalytic activity">
    <reaction evidence="8">
        <text>L-seryl-[protein] + ATP = O-phospho-L-seryl-[protein] + ADP + H(+)</text>
        <dbReference type="Rhea" id="RHEA:17989"/>
        <dbReference type="Rhea" id="RHEA-COMP:9863"/>
        <dbReference type="Rhea" id="RHEA-COMP:11604"/>
        <dbReference type="ChEBI" id="CHEBI:15378"/>
        <dbReference type="ChEBI" id="CHEBI:29999"/>
        <dbReference type="ChEBI" id="CHEBI:30616"/>
        <dbReference type="ChEBI" id="CHEBI:83421"/>
        <dbReference type="ChEBI" id="CHEBI:456216"/>
        <dbReference type="EC" id="2.7.11.1"/>
    </reaction>
</comment>
<dbReference type="GO" id="GO:0035556">
    <property type="term" value="P:intracellular signal transduction"/>
    <property type="evidence" value="ECO:0007669"/>
    <property type="project" value="TreeGrafter"/>
</dbReference>
<evidence type="ECO:0000256" key="1">
    <source>
        <dbReference type="ARBA" id="ARBA00012513"/>
    </source>
</evidence>
<evidence type="ECO:0000256" key="7">
    <source>
        <dbReference type="ARBA" id="ARBA00047899"/>
    </source>
</evidence>
<comment type="catalytic activity">
    <reaction evidence="7">
        <text>L-threonyl-[protein] + ATP = O-phospho-L-threonyl-[protein] + ADP + H(+)</text>
        <dbReference type="Rhea" id="RHEA:46608"/>
        <dbReference type="Rhea" id="RHEA-COMP:11060"/>
        <dbReference type="Rhea" id="RHEA-COMP:11605"/>
        <dbReference type="ChEBI" id="CHEBI:15378"/>
        <dbReference type="ChEBI" id="CHEBI:30013"/>
        <dbReference type="ChEBI" id="CHEBI:30616"/>
        <dbReference type="ChEBI" id="CHEBI:61977"/>
        <dbReference type="ChEBI" id="CHEBI:456216"/>
        <dbReference type="EC" id="2.7.11.1"/>
    </reaction>
</comment>
<evidence type="ECO:0000313" key="11">
    <source>
        <dbReference type="Proteomes" id="UP001211065"/>
    </source>
</evidence>
<dbReference type="GO" id="GO:0005634">
    <property type="term" value="C:nucleus"/>
    <property type="evidence" value="ECO:0007669"/>
    <property type="project" value="TreeGrafter"/>
</dbReference>
<dbReference type="GO" id="GO:0005524">
    <property type="term" value="F:ATP binding"/>
    <property type="evidence" value="ECO:0007669"/>
    <property type="project" value="UniProtKB-KW"/>
</dbReference>
<keyword evidence="2" id="KW-0723">Serine/threonine-protein kinase</keyword>
<dbReference type="InterPro" id="IPR011009">
    <property type="entry name" value="Kinase-like_dom_sf"/>
</dbReference>
<gene>
    <name evidence="10" type="primary">GSG2</name>
    <name evidence="10" type="ORF">HK099_002889</name>
</gene>
<keyword evidence="11" id="KW-1185">Reference proteome</keyword>
<dbReference type="Pfam" id="PF12330">
    <property type="entry name" value="Haspin_kinase"/>
    <property type="match status" value="1"/>
</dbReference>
<dbReference type="GO" id="GO:0005737">
    <property type="term" value="C:cytoplasm"/>
    <property type="evidence" value="ECO:0007669"/>
    <property type="project" value="TreeGrafter"/>
</dbReference>
<dbReference type="PANTHER" id="PTHR24419">
    <property type="entry name" value="INTERLEUKIN-1 RECEPTOR-ASSOCIATED KINASE"/>
    <property type="match status" value="1"/>
</dbReference>
<reference evidence="10" key="1">
    <citation type="submission" date="2020-05" db="EMBL/GenBank/DDBJ databases">
        <title>Phylogenomic resolution of chytrid fungi.</title>
        <authorList>
            <person name="Stajich J.E."/>
            <person name="Amses K."/>
            <person name="Simmons R."/>
            <person name="Seto K."/>
            <person name="Myers J."/>
            <person name="Bonds A."/>
            <person name="Quandt C.A."/>
            <person name="Barry K."/>
            <person name="Liu P."/>
            <person name="Grigoriev I."/>
            <person name="Longcore J.E."/>
            <person name="James T.Y."/>
        </authorList>
    </citation>
    <scope>NUCLEOTIDE SEQUENCE</scope>
    <source>
        <strain evidence="10">JEL0476</strain>
    </source>
</reference>
<dbReference type="PANTHER" id="PTHR24419:SF18">
    <property type="entry name" value="SERINE_THREONINE-PROTEIN KINASE HASPIN"/>
    <property type="match status" value="1"/>
</dbReference>
<dbReference type="InterPro" id="IPR027417">
    <property type="entry name" value="P-loop_NTPase"/>
</dbReference>
<evidence type="ECO:0000259" key="9">
    <source>
        <dbReference type="SMART" id="SM01331"/>
    </source>
</evidence>
<evidence type="ECO:0000256" key="5">
    <source>
        <dbReference type="ARBA" id="ARBA00022777"/>
    </source>
</evidence>
<proteinExistence type="predicted"/>
<sequence length="894" mass="105056">MRKTYGKSVRKKLITSFQLPNRCNQLNSIKEVEKFVEFLNLEKTKIEKIIYIQKTFKNNKLARDERKIFLNKIEKIKTIQAFIKKFLHQRNFKKIKFSVKTIQYYYRSHLIKLKYKKTRHSIIFIQQFWRSYTIQKKIKYHNVVTDDCSVIKIELRKNNDLMDFDNLWCEGTVENHFKEIDAEDGFLTSVSSKINSRCEIDLLTLVTGSDNYVECETISEKVQIFETPENFEEDFFSETSQNSSFEKRTTGCNTADFLSPLDLDFGKENSSEIKDIDAVLNVSLESDLIFKLNFNEEDSKPAKTVDNNVDAKLPSDMKRNCALVLNDSSVRFNSNSEQSTPNYSTIEEKKNHMDIELTAFNFSPTTQFLKSKNSLTGLFESESLIENKLARLEGKKSKNLLVSDERRNSSAKEVFCKEKVQKKVLKNSNKFVKQGGVTFYDFREYKYPQSELLDENIKNFKNLTLDSKENVPMAVTQKETGTKETIEYAHLRNHLNLNNLCTTSTVGNFSKYFDNSRFSSIVKIGEATSSEVFLVTDKEKKKSVIKILPFDGAMEVNGYRQPNINEVYQELVITSVTGNHLFKKFGFINFVKLHKSLIVKGKYPKKLLQEWDKYDVKHTSENDRPDYFKSTQKFILFEMEFGGEDLEEFSFFRGINEFKSFFFQTCFSLSLAEHELKFEHRDLHWGNILIEKTSEDYLTYKIPIFNCNNKSKKPTFKSLKLKTYGIKVRIIDFNLSRLETGSNLYKMDLDDPDLYNQDIESKTDIQFQCYRDQLTLTKGKWGNFFPQTNLIWLNYLLTKCWEFKFKKNLKKKFALEFNSFHKKFSIEKLLHTSLKDENFFFKSSIDVCKDEFFYDIFVTDDMLRDEGEDSMDLDNNNAKDNNEKFFSHLILSSN</sequence>
<feature type="domain" description="Serine/threonine-protein kinase haspin C-terminal" evidence="9">
    <location>
        <begin position="752"/>
        <end position="853"/>
    </location>
</feature>